<dbReference type="EMBL" id="JALLPJ020001352">
    <property type="protein sequence ID" value="KAL3768152.1"/>
    <property type="molecule type" value="Genomic_DNA"/>
</dbReference>
<feature type="chain" id="PRO_5044797420" description="PsbP C-terminal domain-containing protein" evidence="2">
    <location>
        <begin position="26"/>
        <end position="335"/>
    </location>
</feature>
<dbReference type="Proteomes" id="UP001530400">
    <property type="component" value="Unassembled WGS sequence"/>
</dbReference>
<evidence type="ECO:0000259" key="3">
    <source>
        <dbReference type="Pfam" id="PF01789"/>
    </source>
</evidence>
<gene>
    <name evidence="4" type="ORF">ACHAWO_006522</name>
</gene>
<proteinExistence type="predicted"/>
<evidence type="ECO:0000256" key="1">
    <source>
        <dbReference type="SAM" id="MobiDB-lite"/>
    </source>
</evidence>
<feature type="signal peptide" evidence="2">
    <location>
        <begin position="1"/>
        <end position="25"/>
    </location>
</feature>
<accession>A0ABD3MXN3</accession>
<keyword evidence="5" id="KW-1185">Reference proteome</keyword>
<protein>
    <recommendedName>
        <fullName evidence="3">PsbP C-terminal domain-containing protein</fullName>
    </recommendedName>
</protein>
<dbReference type="PANTHER" id="PTHR31407">
    <property type="match status" value="1"/>
</dbReference>
<dbReference type="Pfam" id="PF01789">
    <property type="entry name" value="PsbP"/>
    <property type="match status" value="1"/>
</dbReference>
<name>A0ABD3MXN3_9STRA</name>
<evidence type="ECO:0000313" key="4">
    <source>
        <dbReference type="EMBL" id="KAL3768152.1"/>
    </source>
</evidence>
<evidence type="ECO:0000313" key="5">
    <source>
        <dbReference type="Proteomes" id="UP001530400"/>
    </source>
</evidence>
<reference evidence="4 5" key="1">
    <citation type="submission" date="2024-10" db="EMBL/GenBank/DDBJ databases">
        <title>Updated reference genomes for cyclostephanoid diatoms.</title>
        <authorList>
            <person name="Roberts W.R."/>
            <person name="Alverson A.J."/>
        </authorList>
    </citation>
    <scope>NUCLEOTIDE SEQUENCE [LARGE SCALE GENOMIC DNA]</scope>
    <source>
        <strain evidence="4 5">AJA010-31</strain>
    </source>
</reference>
<sequence length="335" mass="36273">MTATNKNGRCLFLMLAAGCLPFSACFYFPNLNAVRIGKHNNDHKKTSSYNDNIDELTPEESAKIDDLPTNTRQSVPNNASPPLDIGKAMQLMGTSPRRVFTSVTASTAIALVANLFGVTSNILSELPEEFSDQSGLDYIYPRDGFKRVAARSSIGGVGKCSFLIPKDWVADTGLALAQAQRQARALDLSMNSNAREGVLPDAAFGPPGRLDSQGLSNGDTNVSVIINAGVKNFNLRESLGEPSTAAEKLISARFRRHTTVLTKKEIQRGESTVYQFEYIVDRGDKYLPLRAISVIGGGVGGSSYITLTVVSPSPEWDKPAVNQKLRKIVDSLKLM</sequence>
<comment type="caution">
    <text evidence="4">The sequence shown here is derived from an EMBL/GenBank/DDBJ whole genome shotgun (WGS) entry which is preliminary data.</text>
</comment>
<evidence type="ECO:0000256" key="2">
    <source>
        <dbReference type="SAM" id="SignalP"/>
    </source>
</evidence>
<dbReference type="PANTHER" id="PTHR31407:SF16">
    <property type="entry name" value="PSBP DOMAIN-CONTAINING PROTEIN 7, CHLOROPLASTIC"/>
    <property type="match status" value="1"/>
</dbReference>
<dbReference type="AlphaFoldDB" id="A0ABD3MXN3"/>
<organism evidence="4 5">
    <name type="scientific">Cyclotella atomus</name>
    <dbReference type="NCBI Taxonomy" id="382360"/>
    <lineage>
        <taxon>Eukaryota</taxon>
        <taxon>Sar</taxon>
        <taxon>Stramenopiles</taxon>
        <taxon>Ochrophyta</taxon>
        <taxon>Bacillariophyta</taxon>
        <taxon>Coscinodiscophyceae</taxon>
        <taxon>Thalassiosirophycidae</taxon>
        <taxon>Stephanodiscales</taxon>
        <taxon>Stephanodiscaceae</taxon>
        <taxon>Cyclotella</taxon>
    </lineage>
</organism>
<feature type="compositionally biased region" description="Polar residues" evidence="1">
    <location>
        <begin position="68"/>
        <end position="80"/>
    </location>
</feature>
<dbReference type="Gene3D" id="3.40.1000.10">
    <property type="entry name" value="Mog1/PsbP, alpha/beta/alpha sandwich"/>
    <property type="match status" value="1"/>
</dbReference>
<dbReference type="SUPFAM" id="SSF55724">
    <property type="entry name" value="Mog1p/PsbP-like"/>
    <property type="match status" value="1"/>
</dbReference>
<feature type="region of interest" description="Disordered" evidence="1">
    <location>
        <begin position="40"/>
        <end position="81"/>
    </location>
</feature>
<keyword evidence="2" id="KW-0732">Signal</keyword>
<dbReference type="InterPro" id="IPR016123">
    <property type="entry name" value="Mog1/PsbP_a/b/a-sand"/>
</dbReference>
<dbReference type="InterPro" id="IPR002683">
    <property type="entry name" value="PsbP_C"/>
</dbReference>
<feature type="domain" description="PsbP C-terminal" evidence="3">
    <location>
        <begin position="191"/>
        <end position="333"/>
    </location>
</feature>